<name>A0A8S1M427_9CILI</name>
<reference evidence="2" key="1">
    <citation type="submission" date="2021-01" db="EMBL/GenBank/DDBJ databases">
        <authorList>
            <consortium name="Genoscope - CEA"/>
            <person name="William W."/>
        </authorList>
    </citation>
    <scope>NUCLEOTIDE SEQUENCE</scope>
</reference>
<proteinExistence type="predicted"/>
<feature type="transmembrane region" description="Helical" evidence="1">
    <location>
        <begin position="49"/>
        <end position="69"/>
    </location>
</feature>
<keyword evidence="1" id="KW-0472">Membrane</keyword>
<keyword evidence="1" id="KW-1133">Transmembrane helix</keyword>
<dbReference type="AlphaFoldDB" id="A0A8S1M427"/>
<gene>
    <name evidence="2" type="ORF">PSON_ATCC_30995.1.T0330082</name>
</gene>
<comment type="caution">
    <text evidence="2">The sequence shown here is derived from an EMBL/GenBank/DDBJ whole genome shotgun (WGS) entry which is preliminary data.</text>
</comment>
<evidence type="ECO:0000313" key="2">
    <source>
        <dbReference type="EMBL" id="CAD8075150.1"/>
    </source>
</evidence>
<keyword evidence="3" id="KW-1185">Reference proteome</keyword>
<dbReference type="EMBL" id="CAJJDN010000033">
    <property type="protein sequence ID" value="CAD8075150.1"/>
    <property type="molecule type" value="Genomic_DNA"/>
</dbReference>
<protein>
    <submittedName>
        <fullName evidence="2">Uncharacterized protein</fullName>
    </submittedName>
</protein>
<keyword evidence="1" id="KW-0812">Transmembrane</keyword>
<evidence type="ECO:0000256" key="1">
    <source>
        <dbReference type="SAM" id="Phobius"/>
    </source>
</evidence>
<organism evidence="2 3">
    <name type="scientific">Paramecium sonneborni</name>
    <dbReference type="NCBI Taxonomy" id="65129"/>
    <lineage>
        <taxon>Eukaryota</taxon>
        <taxon>Sar</taxon>
        <taxon>Alveolata</taxon>
        <taxon>Ciliophora</taxon>
        <taxon>Intramacronucleata</taxon>
        <taxon>Oligohymenophorea</taxon>
        <taxon>Peniculida</taxon>
        <taxon>Parameciidae</taxon>
        <taxon>Paramecium</taxon>
    </lineage>
</organism>
<dbReference type="Proteomes" id="UP000692954">
    <property type="component" value="Unassembled WGS sequence"/>
</dbReference>
<sequence length="77" mass="9259">MISYVFGVKFDASEIIDWENQKDCLLWKIKCYNAPNAKFKTNKYYLQQILMLIFFFLVLVLQKLLLLFVDQQMLSLQ</sequence>
<evidence type="ECO:0000313" key="3">
    <source>
        <dbReference type="Proteomes" id="UP000692954"/>
    </source>
</evidence>
<accession>A0A8S1M427</accession>